<feature type="transmembrane region" description="Helical" evidence="9">
    <location>
        <begin position="57"/>
        <end position="78"/>
    </location>
</feature>
<evidence type="ECO:0000256" key="1">
    <source>
        <dbReference type="ARBA" id="ARBA00004651"/>
    </source>
</evidence>
<gene>
    <name evidence="10" type="ORF">GSUB_13525</name>
</gene>
<keyword evidence="11" id="KW-1185">Reference proteome</keyword>
<comment type="subcellular location">
    <subcellularLocation>
        <location evidence="1 8">Cell membrane</location>
        <topology evidence="1 8">Multi-pass membrane protein</topology>
    </subcellularLocation>
</comment>
<comment type="similarity">
    <text evidence="7 8">Belongs to the drug/metabolite transporter (DMT) superfamily. Small multidrug resistance (SMR) (TC 2.A.7.1) family.</text>
</comment>
<dbReference type="SUPFAM" id="SSF103481">
    <property type="entry name" value="Multidrug resistance efflux transporter EmrE"/>
    <property type="match status" value="1"/>
</dbReference>
<accession>A0A0B5FJ43</accession>
<dbReference type="InterPro" id="IPR000390">
    <property type="entry name" value="Small_drug/metabolite_transptr"/>
</dbReference>
<reference evidence="10 11" key="1">
    <citation type="journal article" date="2015" name="Genome Announc.">
        <title>Genomes of Geoalkalibacter ferrihydriticus Z-0531T and Geoalkalibacter subterraneus Red1T, Two Haloalkaliphilic Metal-Reducing Deltaproteobacteria.</title>
        <authorList>
            <person name="Badalamenti J.P."/>
            <person name="Krajmalnik-Brown R."/>
            <person name="Torres C.I."/>
            <person name="Bond D.R."/>
        </authorList>
    </citation>
    <scope>NUCLEOTIDE SEQUENCE [LARGE SCALE GENOMIC DNA]</scope>
    <source>
        <strain evidence="10 11">Red1</strain>
    </source>
</reference>
<dbReference type="AlphaFoldDB" id="A0A0B5FJ43"/>
<dbReference type="RefSeq" id="WP_040201270.1">
    <property type="nucleotide sequence ID" value="NZ_CP010311.1"/>
</dbReference>
<dbReference type="GO" id="GO:0015297">
    <property type="term" value="F:antiporter activity"/>
    <property type="evidence" value="ECO:0007669"/>
    <property type="project" value="TreeGrafter"/>
</dbReference>
<dbReference type="OrthoDB" id="9808638at2"/>
<name>A0A0B5FJ43_9BACT</name>
<keyword evidence="2" id="KW-0813">Transport</keyword>
<dbReference type="KEGG" id="gsb:GSUB_13525"/>
<evidence type="ECO:0000256" key="2">
    <source>
        <dbReference type="ARBA" id="ARBA00022448"/>
    </source>
</evidence>
<organism evidence="10 11">
    <name type="scientific">Geoalkalibacter subterraneus</name>
    <dbReference type="NCBI Taxonomy" id="483547"/>
    <lineage>
        <taxon>Bacteria</taxon>
        <taxon>Pseudomonadati</taxon>
        <taxon>Thermodesulfobacteriota</taxon>
        <taxon>Desulfuromonadia</taxon>
        <taxon>Desulfuromonadales</taxon>
        <taxon>Geoalkalibacteraceae</taxon>
        <taxon>Geoalkalibacter</taxon>
    </lineage>
</organism>
<dbReference type="InterPro" id="IPR045324">
    <property type="entry name" value="Small_multidrug_res"/>
</dbReference>
<evidence type="ECO:0000313" key="10">
    <source>
        <dbReference type="EMBL" id="AJF07378.1"/>
    </source>
</evidence>
<evidence type="ECO:0000256" key="7">
    <source>
        <dbReference type="ARBA" id="ARBA00038032"/>
    </source>
</evidence>
<dbReference type="PANTHER" id="PTHR30561:SF1">
    <property type="entry name" value="MULTIDRUG TRANSPORTER EMRE"/>
    <property type="match status" value="1"/>
</dbReference>
<evidence type="ECO:0000313" key="11">
    <source>
        <dbReference type="Proteomes" id="UP000035036"/>
    </source>
</evidence>
<proteinExistence type="inferred from homology"/>
<dbReference type="GO" id="GO:0005886">
    <property type="term" value="C:plasma membrane"/>
    <property type="evidence" value="ECO:0007669"/>
    <property type="project" value="UniProtKB-SubCell"/>
</dbReference>
<evidence type="ECO:0000256" key="9">
    <source>
        <dbReference type="SAM" id="Phobius"/>
    </source>
</evidence>
<dbReference type="GO" id="GO:0015220">
    <property type="term" value="F:choline transmembrane transporter activity"/>
    <property type="evidence" value="ECO:0007669"/>
    <property type="project" value="TreeGrafter"/>
</dbReference>
<dbReference type="Gene3D" id="1.10.3730.20">
    <property type="match status" value="1"/>
</dbReference>
<evidence type="ECO:0000256" key="6">
    <source>
        <dbReference type="ARBA" id="ARBA00023136"/>
    </source>
</evidence>
<dbReference type="EMBL" id="CP010311">
    <property type="protein sequence ID" value="AJF07378.1"/>
    <property type="molecule type" value="Genomic_DNA"/>
</dbReference>
<keyword evidence="6 9" id="KW-0472">Membrane</keyword>
<dbReference type="InterPro" id="IPR037185">
    <property type="entry name" value="EmrE-like"/>
</dbReference>
<dbReference type="GO" id="GO:1990961">
    <property type="term" value="P:xenobiotic detoxification by transmembrane export across the plasma membrane"/>
    <property type="evidence" value="ECO:0007669"/>
    <property type="project" value="UniProtKB-ARBA"/>
</dbReference>
<evidence type="ECO:0000256" key="4">
    <source>
        <dbReference type="ARBA" id="ARBA00022692"/>
    </source>
</evidence>
<evidence type="ECO:0000256" key="8">
    <source>
        <dbReference type="RuleBase" id="RU003942"/>
    </source>
</evidence>
<dbReference type="PANTHER" id="PTHR30561">
    <property type="entry name" value="SMR FAMILY PROTON-DEPENDENT DRUG EFFLUX TRANSPORTER SUGE"/>
    <property type="match status" value="1"/>
</dbReference>
<dbReference type="GO" id="GO:0031460">
    <property type="term" value="P:glycine betaine transport"/>
    <property type="evidence" value="ECO:0007669"/>
    <property type="project" value="TreeGrafter"/>
</dbReference>
<feature type="transmembrane region" description="Helical" evidence="9">
    <location>
        <begin position="32"/>
        <end position="50"/>
    </location>
</feature>
<evidence type="ECO:0000256" key="3">
    <source>
        <dbReference type="ARBA" id="ARBA00022475"/>
    </source>
</evidence>
<keyword evidence="5 9" id="KW-1133">Transmembrane helix</keyword>
<protein>
    <submittedName>
        <fullName evidence="10">Multidrug transporter</fullName>
    </submittedName>
</protein>
<dbReference type="GO" id="GO:0015199">
    <property type="term" value="F:amino-acid betaine transmembrane transporter activity"/>
    <property type="evidence" value="ECO:0007669"/>
    <property type="project" value="TreeGrafter"/>
</dbReference>
<dbReference type="Pfam" id="PF00893">
    <property type="entry name" value="Multi_Drug_Res"/>
    <property type="match status" value="1"/>
</dbReference>
<feature type="transmembrane region" description="Helical" evidence="9">
    <location>
        <begin position="84"/>
        <end position="103"/>
    </location>
</feature>
<dbReference type="STRING" id="483547.GSUB_13525"/>
<evidence type="ECO:0000256" key="5">
    <source>
        <dbReference type="ARBA" id="ARBA00022989"/>
    </source>
</evidence>
<dbReference type="FunFam" id="1.10.3730.20:FF:000001">
    <property type="entry name" value="Quaternary ammonium compound resistance transporter SugE"/>
    <property type="match status" value="1"/>
</dbReference>
<keyword evidence="3" id="KW-1003">Cell membrane</keyword>
<keyword evidence="4 8" id="KW-0812">Transmembrane</keyword>
<dbReference type="HOGENOM" id="CLU_133067_0_2_7"/>
<sequence length="109" mass="11323">MAAFYLSIAIIAEVIATSALKSSEAFTRLGPSLIVITGYSAAFYFLAIALRTIPIGIAYAIWAGAGITIITVVGALAFKQIPDLAAIIGITLIVAGVIVINVFSRTTPH</sequence>
<dbReference type="Proteomes" id="UP000035036">
    <property type="component" value="Chromosome"/>
</dbReference>